<dbReference type="Proteomes" id="UP000192591">
    <property type="component" value="Unassembled WGS sequence"/>
</dbReference>
<dbReference type="STRING" id="1962155.B1813_22830"/>
<accession>A0A1V8ZVZ3</accession>
<evidence type="ECO:0000313" key="2">
    <source>
        <dbReference type="Proteomes" id="UP000192591"/>
    </source>
</evidence>
<protein>
    <submittedName>
        <fullName evidence="1">Uncharacterized protein</fullName>
    </submittedName>
</protein>
<dbReference type="EMBL" id="MWIH01000010">
    <property type="protein sequence ID" value="OQO88990.1"/>
    <property type="molecule type" value="Genomic_DNA"/>
</dbReference>
<name>A0A1V8ZVZ3_SACPI</name>
<comment type="caution">
    <text evidence="1">The sequence shown here is derived from an EMBL/GenBank/DDBJ whole genome shotgun (WGS) entry which is preliminary data.</text>
</comment>
<dbReference type="RefSeq" id="WP_081195517.1">
    <property type="nucleotide sequence ID" value="NZ_MWIH01000010.1"/>
</dbReference>
<evidence type="ECO:0000313" key="1">
    <source>
        <dbReference type="EMBL" id="OQO88990.1"/>
    </source>
</evidence>
<keyword evidence="2" id="KW-1185">Reference proteome</keyword>
<organism evidence="1 2">
    <name type="scientific">Saccharomonospora piscinae</name>
    <dbReference type="NCBI Taxonomy" id="687388"/>
    <lineage>
        <taxon>Bacteria</taxon>
        <taxon>Bacillati</taxon>
        <taxon>Actinomycetota</taxon>
        <taxon>Actinomycetes</taxon>
        <taxon>Pseudonocardiales</taxon>
        <taxon>Pseudonocardiaceae</taxon>
        <taxon>Saccharomonospora</taxon>
    </lineage>
</organism>
<dbReference type="AlphaFoldDB" id="A0A1V8ZVZ3"/>
<reference evidence="1 2" key="1">
    <citation type="submission" date="2017-02" db="EMBL/GenBank/DDBJ databases">
        <title>Draft genome of Saccharomonospora sp. 154.</title>
        <authorList>
            <person name="Alonso-Carmona G.S."/>
            <person name="De La Haba R."/>
            <person name="Vera-Gargallo B."/>
            <person name="Sandoval-Trujillo A.H."/>
            <person name="Ramirez-Duran N."/>
            <person name="Ventosa A."/>
        </authorList>
    </citation>
    <scope>NUCLEOTIDE SEQUENCE [LARGE SCALE GENOMIC DNA]</scope>
    <source>
        <strain evidence="1 2">LRS4.154</strain>
    </source>
</reference>
<proteinExistence type="predicted"/>
<gene>
    <name evidence="1" type="ORF">B1813_22830</name>
</gene>
<sequence>MQISTDAELAAAIERTKQAATMITLDCDCIEVVEGTHEAGAELDCTDHGPRTIADALPTYIV</sequence>